<reference evidence="1" key="1">
    <citation type="submission" date="2020-01" db="EMBL/GenBank/DDBJ databases">
        <authorList>
            <person name="Mishra B."/>
        </authorList>
    </citation>
    <scope>NUCLEOTIDE SEQUENCE [LARGE SCALE GENOMIC DNA]</scope>
</reference>
<comment type="caution">
    <text evidence="1">The sequence shown here is derived from an EMBL/GenBank/DDBJ whole genome shotgun (WGS) entry which is preliminary data.</text>
</comment>
<protein>
    <submittedName>
        <fullName evidence="1">Uncharacterized protein</fullName>
    </submittedName>
</protein>
<dbReference type="AlphaFoldDB" id="A0A6D2JQH7"/>
<evidence type="ECO:0000313" key="2">
    <source>
        <dbReference type="Proteomes" id="UP000467841"/>
    </source>
</evidence>
<evidence type="ECO:0000313" key="1">
    <source>
        <dbReference type="EMBL" id="CAA7046281.1"/>
    </source>
</evidence>
<keyword evidence="2" id="KW-1185">Reference proteome</keyword>
<organism evidence="1 2">
    <name type="scientific">Microthlaspi erraticum</name>
    <dbReference type="NCBI Taxonomy" id="1685480"/>
    <lineage>
        <taxon>Eukaryota</taxon>
        <taxon>Viridiplantae</taxon>
        <taxon>Streptophyta</taxon>
        <taxon>Embryophyta</taxon>
        <taxon>Tracheophyta</taxon>
        <taxon>Spermatophyta</taxon>
        <taxon>Magnoliopsida</taxon>
        <taxon>eudicotyledons</taxon>
        <taxon>Gunneridae</taxon>
        <taxon>Pentapetalae</taxon>
        <taxon>rosids</taxon>
        <taxon>malvids</taxon>
        <taxon>Brassicales</taxon>
        <taxon>Brassicaceae</taxon>
        <taxon>Coluteocarpeae</taxon>
        <taxon>Microthlaspi</taxon>
    </lineage>
</organism>
<name>A0A6D2JQH7_9BRAS</name>
<sequence length="193" mass="22533">MNPRTHKSLEALAIAEMTILSSGSHQDRVCFPEPPRSPLTLQGMSTDILRIELMRKLQEANEQVNKPWKRRVEISRAKQLEAEDAFRKWNIESWKDQKAIRAKRSMKGDNFPRFSFLSHVNEHEPLSNFPKPVLKRNVSVNSLLNWKQVEKQLVTPRIKSWFIHSTVPEQSYYMVFAVNQGVPSIARWIRIVS</sequence>
<gene>
    <name evidence="1" type="ORF">MERR_LOCUS33516</name>
</gene>
<dbReference type="Proteomes" id="UP000467841">
    <property type="component" value="Unassembled WGS sequence"/>
</dbReference>
<proteinExistence type="predicted"/>
<dbReference type="EMBL" id="CACVBM020001340">
    <property type="protein sequence ID" value="CAA7046281.1"/>
    <property type="molecule type" value="Genomic_DNA"/>
</dbReference>
<accession>A0A6D2JQH7</accession>